<dbReference type="CDD" id="cd04301">
    <property type="entry name" value="NAT_SF"/>
    <property type="match status" value="1"/>
</dbReference>
<reference evidence="5" key="2">
    <citation type="submission" date="2020-09" db="EMBL/GenBank/DDBJ databases">
        <authorList>
            <person name="Sun Q."/>
            <person name="Ohkuma M."/>
        </authorList>
    </citation>
    <scope>NUCLEOTIDE SEQUENCE</scope>
    <source>
        <strain evidence="5">JCM 4956</strain>
    </source>
</reference>
<keyword evidence="1" id="KW-0808">Transferase</keyword>
<dbReference type="PANTHER" id="PTHR43877:SF2">
    <property type="entry name" value="AMINOALKYLPHOSPHONATE N-ACETYLTRANSFERASE-RELATED"/>
    <property type="match status" value="1"/>
</dbReference>
<dbReference type="InterPro" id="IPR050832">
    <property type="entry name" value="Bact_Acetyltransf"/>
</dbReference>
<comment type="caution">
    <text evidence="5">The sequence shown here is derived from an EMBL/GenBank/DDBJ whole genome shotgun (WGS) entry which is preliminary data.</text>
</comment>
<dbReference type="PROSITE" id="PS51186">
    <property type="entry name" value="GNAT"/>
    <property type="match status" value="1"/>
</dbReference>
<dbReference type="InterPro" id="IPR016181">
    <property type="entry name" value="Acyl_CoA_acyltransferase"/>
</dbReference>
<accession>A0A918KA46</accession>
<evidence type="ECO:0000313" key="5">
    <source>
        <dbReference type="EMBL" id="GGX56624.1"/>
    </source>
</evidence>
<keyword evidence="6" id="KW-1185">Reference proteome</keyword>
<dbReference type="SUPFAM" id="SSF55729">
    <property type="entry name" value="Acyl-CoA N-acyltransferases (Nat)"/>
    <property type="match status" value="1"/>
</dbReference>
<sequence>MCFDAGMKIETIGARGRGAVRPRADRDLAACVRVLAEVHAHDGYPVNWPDRPGEWLSRPGGLGAWVAELDGGIVGHVGLSRAEPDDVAPALWRARHGGDGDAAAVVSRLFVAPHGRGHGFGARLMACATREAERRGLRPVLDVVATDAAAVALYERLGWEPLGTSEQRWGPDRTVSVRSYAAADTSSERTVGTGGDAGGAPTGGTV</sequence>
<keyword evidence="2" id="KW-0012">Acyltransferase</keyword>
<dbReference type="EMBL" id="BMWD01000007">
    <property type="protein sequence ID" value="GGX56624.1"/>
    <property type="molecule type" value="Genomic_DNA"/>
</dbReference>
<dbReference type="Gene3D" id="3.40.630.30">
    <property type="match status" value="1"/>
</dbReference>
<feature type="region of interest" description="Disordered" evidence="3">
    <location>
        <begin position="182"/>
        <end position="206"/>
    </location>
</feature>
<organism evidence="5 6">
    <name type="scientific">Streptomyces fructofermentans</name>
    <dbReference type="NCBI Taxonomy" id="152141"/>
    <lineage>
        <taxon>Bacteria</taxon>
        <taxon>Bacillati</taxon>
        <taxon>Actinomycetota</taxon>
        <taxon>Actinomycetes</taxon>
        <taxon>Kitasatosporales</taxon>
        <taxon>Streptomycetaceae</taxon>
        <taxon>Streptomyces</taxon>
    </lineage>
</organism>
<dbReference type="Pfam" id="PF00583">
    <property type="entry name" value="Acetyltransf_1"/>
    <property type="match status" value="1"/>
</dbReference>
<reference evidence="5" key="1">
    <citation type="journal article" date="2014" name="Int. J. Syst. Evol. Microbiol.">
        <title>Complete genome sequence of Corynebacterium casei LMG S-19264T (=DSM 44701T), isolated from a smear-ripened cheese.</title>
        <authorList>
            <consortium name="US DOE Joint Genome Institute (JGI-PGF)"/>
            <person name="Walter F."/>
            <person name="Albersmeier A."/>
            <person name="Kalinowski J."/>
            <person name="Ruckert C."/>
        </authorList>
    </citation>
    <scope>NUCLEOTIDE SEQUENCE</scope>
    <source>
        <strain evidence="5">JCM 4956</strain>
    </source>
</reference>
<feature type="domain" description="N-acetyltransferase" evidence="4">
    <location>
        <begin position="18"/>
        <end position="182"/>
    </location>
</feature>
<gene>
    <name evidence="5" type="ORF">GCM10010515_25130</name>
</gene>
<dbReference type="Proteomes" id="UP000645555">
    <property type="component" value="Unassembled WGS sequence"/>
</dbReference>
<evidence type="ECO:0000256" key="2">
    <source>
        <dbReference type="ARBA" id="ARBA00023315"/>
    </source>
</evidence>
<dbReference type="InterPro" id="IPR000182">
    <property type="entry name" value="GNAT_dom"/>
</dbReference>
<feature type="compositionally biased region" description="Gly residues" evidence="3">
    <location>
        <begin position="192"/>
        <end position="206"/>
    </location>
</feature>
<evidence type="ECO:0000313" key="6">
    <source>
        <dbReference type="Proteomes" id="UP000645555"/>
    </source>
</evidence>
<name>A0A918KA46_9ACTN</name>
<evidence type="ECO:0000256" key="3">
    <source>
        <dbReference type="SAM" id="MobiDB-lite"/>
    </source>
</evidence>
<evidence type="ECO:0000256" key="1">
    <source>
        <dbReference type="ARBA" id="ARBA00022679"/>
    </source>
</evidence>
<proteinExistence type="predicted"/>
<dbReference type="AlphaFoldDB" id="A0A918KA46"/>
<dbReference type="GO" id="GO:0016747">
    <property type="term" value="F:acyltransferase activity, transferring groups other than amino-acyl groups"/>
    <property type="evidence" value="ECO:0007669"/>
    <property type="project" value="InterPro"/>
</dbReference>
<protein>
    <submittedName>
        <fullName evidence="5">GNAT family N-acetyltransferase</fullName>
    </submittedName>
</protein>
<dbReference type="PANTHER" id="PTHR43877">
    <property type="entry name" value="AMINOALKYLPHOSPHONATE N-ACETYLTRANSFERASE-RELATED-RELATED"/>
    <property type="match status" value="1"/>
</dbReference>
<evidence type="ECO:0000259" key="4">
    <source>
        <dbReference type="PROSITE" id="PS51186"/>
    </source>
</evidence>